<organism evidence="3 4">
    <name type="scientific">Streptomyces cavernicola</name>
    <dbReference type="NCBI Taxonomy" id="3043613"/>
    <lineage>
        <taxon>Bacteria</taxon>
        <taxon>Bacillati</taxon>
        <taxon>Actinomycetota</taxon>
        <taxon>Actinomycetes</taxon>
        <taxon>Kitasatosporales</taxon>
        <taxon>Streptomycetaceae</taxon>
        <taxon>Streptomyces</taxon>
    </lineage>
</organism>
<keyword evidence="2" id="KW-1133">Transmembrane helix</keyword>
<evidence type="ECO:0000256" key="2">
    <source>
        <dbReference type="SAM" id="Phobius"/>
    </source>
</evidence>
<sequence>MFTPAAGAAAAQPVSSAPQAAADPAGLDARAAYFAGQLRKSPIYVTDQTPRVMPRSAWPAFLEQARRTGVPTYVLVLPYAATADGEELLTAVREKLGRKGMYILLDAEGGGSWTDVTVESHGVRELPIQASLDSADEWLPSDATALDYFTAFVDGLLNEGDASGSGKSPSAFYTTPDARATQSTTTGVFTGLVPVLVLLIGVPLALRRGTRRRLLVPITLAGVLAVAVPLGAQNALSEVSSTGDPDPTGRDMQLRAERFAAGLRHRSVYLDAEIPPALTPRQLRSVERHFAALDVPVHVTVAPLSRADESEGRPERFAERLHDTLGKDGLYVTASIGEFDDISLDIVNYGAKLDELELYELDEWVAYGPEDLDADPQLHARLLKLAQHIRATPAGPPGRPYADDEPLTDPVAEDALPPLLTDPAGPLGLSGLFLAGLAGGAGVPAAIAGAVWLVRRVRRGDGRSERTRSGRTGSGRTGSGRAGSGSRGSTSTAGGGALGRDVSAEDARPDVAWLHSTAQRELGSLREKSAAARRRSGGDSETETLAAARDCLEAAGLVLDRDHDRRVDEDAAAVDLASGLALIRAGRAALDAAHGNGRFAPDTKLCTLNPLHGPSPMSARLSPTPGARARLYPVCADCGSTLGKVASAHRGGAVDRLRLSLPGRAGRTPYTALPGPLGEAGASGSVEVTGLVRGIRERHGAQR</sequence>
<dbReference type="EMBL" id="JASCIQ010000052">
    <property type="protein sequence ID" value="MDI3408810.1"/>
    <property type="molecule type" value="Genomic_DNA"/>
</dbReference>
<feature type="transmembrane region" description="Helical" evidence="2">
    <location>
        <begin position="213"/>
        <end position="232"/>
    </location>
</feature>
<feature type="transmembrane region" description="Helical" evidence="2">
    <location>
        <begin position="427"/>
        <end position="454"/>
    </location>
</feature>
<evidence type="ECO:0008006" key="5">
    <source>
        <dbReference type="Google" id="ProtNLM"/>
    </source>
</evidence>
<evidence type="ECO:0000313" key="3">
    <source>
        <dbReference type="EMBL" id="MDI3408810.1"/>
    </source>
</evidence>
<keyword evidence="2" id="KW-0472">Membrane</keyword>
<proteinExistence type="predicted"/>
<feature type="region of interest" description="Disordered" evidence="1">
    <location>
        <begin position="391"/>
        <end position="419"/>
    </location>
</feature>
<dbReference type="RefSeq" id="WP_282546690.1">
    <property type="nucleotide sequence ID" value="NZ_JASCIQ010000052.1"/>
</dbReference>
<dbReference type="Proteomes" id="UP001223978">
    <property type="component" value="Unassembled WGS sequence"/>
</dbReference>
<keyword evidence="2" id="KW-0812">Transmembrane</keyword>
<gene>
    <name evidence="3" type="ORF">QIS96_33965</name>
</gene>
<name>A0ABT6SLG5_9ACTN</name>
<evidence type="ECO:0000313" key="4">
    <source>
        <dbReference type="Proteomes" id="UP001223978"/>
    </source>
</evidence>
<feature type="compositionally biased region" description="Gly residues" evidence="1">
    <location>
        <begin position="472"/>
        <end position="486"/>
    </location>
</feature>
<evidence type="ECO:0000256" key="1">
    <source>
        <dbReference type="SAM" id="MobiDB-lite"/>
    </source>
</evidence>
<feature type="transmembrane region" description="Helical" evidence="2">
    <location>
        <begin position="187"/>
        <end position="206"/>
    </location>
</feature>
<protein>
    <recommendedName>
        <fullName evidence="5">TPM domain-containing protein</fullName>
    </recommendedName>
</protein>
<reference evidence="3 4" key="1">
    <citation type="submission" date="2023-05" db="EMBL/GenBank/DDBJ databases">
        <title>Draft genome sequence of Streptomyces sp. B-S-A6 isolated from a cave soil in Thailand.</title>
        <authorList>
            <person name="Chamroensaksri N."/>
            <person name="Muangham S."/>
        </authorList>
    </citation>
    <scope>NUCLEOTIDE SEQUENCE [LARGE SCALE GENOMIC DNA]</scope>
    <source>
        <strain evidence="3 4">B-S-A6</strain>
    </source>
</reference>
<feature type="region of interest" description="Disordered" evidence="1">
    <location>
        <begin position="460"/>
        <end position="502"/>
    </location>
</feature>
<feature type="region of interest" description="Disordered" evidence="1">
    <location>
        <begin position="524"/>
        <end position="543"/>
    </location>
</feature>
<comment type="caution">
    <text evidence="3">The sequence shown here is derived from an EMBL/GenBank/DDBJ whole genome shotgun (WGS) entry which is preliminary data.</text>
</comment>
<accession>A0ABT6SLG5</accession>
<keyword evidence="4" id="KW-1185">Reference proteome</keyword>